<dbReference type="AlphaFoldDB" id="A0ABD6BZ79"/>
<sequence>MTTSEKQIADDLLEYLREHPSVCADVSAQGYHRPWVRYRDGAYQLAGYGEIDRIHATTLDEDQAITLFKHHPVQLLPVSKAYRWKPATKTVWDDAAEQDAFTSLTRCWWCGFSERTTDLSLYETVEDGNCWICTDCYDTWDDQDELVRELDPDRVPDSEISRA</sequence>
<proteinExistence type="predicted"/>
<evidence type="ECO:0008006" key="3">
    <source>
        <dbReference type="Google" id="ProtNLM"/>
    </source>
</evidence>
<keyword evidence="2" id="KW-1185">Reference proteome</keyword>
<evidence type="ECO:0000313" key="1">
    <source>
        <dbReference type="EMBL" id="MFD1570175.1"/>
    </source>
</evidence>
<dbReference type="RefSeq" id="WP_256397017.1">
    <property type="nucleotide sequence ID" value="NZ_JANHDL010000004.1"/>
</dbReference>
<accession>A0ABD6BZ79</accession>
<dbReference type="EMBL" id="JBHUDB010000002">
    <property type="protein sequence ID" value="MFD1570175.1"/>
    <property type="molecule type" value="Genomic_DNA"/>
</dbReference>
<organism evidence="1 2">
    <name type="scientific">Halorubrum laminariae</name>
    <dbReference type="NCBI Taxonomy" id="1433523"/>
    <lineage>
        <taxon>Archaea</taxon>
        <taxon>Methanobacteriati</taxon>
        <taxon>Methanobacteriota</taxon>
        <taxon>Stenosarchaea group</taxon>
        <taxon>Halobacteria</taxon>
        <taxon>Halobacteriales</taxon>
        <taxon>Haloferacaceae</taxon>
        <taxon>Halorubrum</taxon>
    </lineage>
</organism>
<gene>
    <name evidence="1" type="ORF">ACFR9T_06185</name>
</gene>
<name>A0ABD6BZ79_9EURY</name>
<reference evidence="1 2" key="1">
    <citation type="journal article" date="2019" name="Int. J. Syst. Evol. Microbiol.">
        <title>The Global Catalogue of Microorganisms (GCM) 10K type strain sequencing project: providing services to taxonomists for standard genome sequencing and annotation.</title>
        <authorList>
            <consortium name="The Broad Institute Genomics Platform"/>
            <consortium name="The Broad Institute Genome Sequencing Center for Infectious Disease"/>
            <person name="Wu L."/>
            <person name="Ma J."/>
        </authorList>
    </citation>
    <scope>NUCLEOTIDE SEQUENCE [LARGE SCALE GENOMIC DNA]</scope>
    <source>
        <strain evidence="1 2">CGMCC 1.12689</strain>
    </source>
</reference>
<comment type="caution">
    <text evidence="1">The sequence shown here is derived from an EMBL/GenBank/DDBJ whole genome shotgun (WGS) entry which is preliminary data.</text>
</comment>
<evidence type="ECO:0000313" key="2">
    <source>
        <dbReference type="Proteomes" id="UP001597185"/>
    </source>
</evidence>
<dbReference type="Proteomes" id="UP001597185">
    <property type="component" value="Unassembled WGS sequence"/>
</dbReference>
<protein>
    <recommendedName>
        <fullName evidence="3">Transcription factor zinc-finger domain-containing protein</fullName>
    </recommendedName>
</protein>